<dbReference type="Pfam" id="PF00005">
    <property type="entry name" value="ABC_tran"/>
    <property type="match status" value="2"/>
</dbReference>
<feature type="transmembrane region" description="Helical" evidence="10">
    <location>
        <begin position="616"/>
        <end position="639"/>
    </location>
</feature>
<dbReference type="PROSITE" id="PS50893">
    <property type="entry name" value="ABC_TRANSPORTER_2"/>
    <property type="match status" value="2"/>
</dbReference>
<accession>A0AA39LNW0</accession>
<comment type="similarity">
    <text evidence="2">Belongs to the ABC transporter superfamily. ABCA family.</text>
</comment>
<feature type="transmembrane region" description="Helical" evidence="10">
    <location>
        <begin position="1563"/>
        <end position="1585"/>
    </location>
</feature>
<dbReference type="InterPro" id="IPR026082">
    <property type="entry name" value="ABCA"/>
</dbReference>
<evidence type="ECO:0000259" key="11">
    <source>
        <dbReference type="PROSITE" id="PS50893"/>
    </source>
</evidence>
<evidence type="ECO:0000256" key="6">
    <source>
        <dbReference type="ARBA" id="ARBA00022741"/>
    </source>
</evidence>
<dbReference type="GO" id="GO:0005319">
    <property type="term" value="F:lipid transporter activity"/>
    <property type="evidence" value="ECO:0007669"/>
    <property type="project" value="TreeGrafter"/>
</dbReference>
<dbReference type="SMART" id="SM00382">
    <property type="entry name" value="AAA"/>
    <property type="match status" value="2"/>
</dbReference>
<comment type="caution">
    <text evidence="12">The sequence shown here is derived from an EMBL/GenBank/DDBJ whole genome shotgun (WGS) entry which is preliminary data.</text>
</comment>
<proteinExistence type="inferred from homology"/>
<dbReference type="FunFam" id="3.40.50.300:FF:000933">
    <property type="entry name" value="ABC transporter A family member 7"/>
    <property type="match status" value="1"/>
</dbReference>
<keyword evidence="5" id="KW-0677">Repeat</keyword>
<evidence type="ECO:0000313" key="13">
    <source>
        <dbReference type="Proteomes" id="UP001175271"/>
    </source>
</evidence>
<feature type="transmembrane region" description="Helical" evidence="10">
    <location>
        <begin position="574"/>
        <end position="595"/>
    </location>
</feature>
<dbReference type="Gene3D" id="3.40.50.300">
    <property type="entry name" value="P-loop containing nucleotide triphosphate hydrolases"/>
    <property type="match status" value="2"/>
</dbReference>
<feature type="domain" description="ABC transporter" evidence="11">
    <location>
        <begin position="710"/>
        <end position="943"/>
    </location>
</feature>
<dbReference type="GO" id="GO:0005524">
    <property type="term" value="F:ATP binding"/>
    <property type="evidence" value="ECO:0007669"/>
    <property type="project" value="UniProtKB-KW"/>
</dbReference>
<evidence type="ECO:0000256" key="7">
    <source>
        <dbReference type="ARBA" id="ARBA00022840"/>
    </source>
</evidence>
<keyword evidence="4 10" id="KW-0812">Transmembrane</keyword>
<dbReference type="GO" id="GO:0016020">
    <property type="term" value="C:membrane"/>
    <property type="evidence" value="ECO:0007669"/>
    <property type="project" value="UniProtKB-SubCell"/>
</dbReference>
<dbReference type="CDD" id="cd03263">
    <property type="entry name" value="ABC_subfamily_A"/>
    <property type="match status" value="2"/>
</dbReference>
<feature type="transmembrane region" description="Helical" evidence="10">
    <location>
        <begin position="512"/>
        <end position="532"/>
    </location>
</feature>
<keyword evidence="3" id="KW-0813">Transport</keyword>
<evidence type="ECO:0000256" key="10">
    <source>
        <dbReference type="SAM" id="Phobius"/>
    </source>
</evidence>
<evidence type="ECO:0000256" key="8">
    <source>
        <dbReference type="ARBA" id="ARBA00022989"/>
    </source>
</evidence>
<evidence type="ECO:0000256" key="2">
    <source>
        <dbReference type="ARBA" id="ARBA00008869"/>
    </source>
</evidence>
<evidence type="ECO:0000256" key="3">
    <source>
        <dbReference type="ARBA" id="ARBA00022448"/>
    </source>
</evidence>
<feature type="transmembrane region" description="Helical" evidence="10">
    <location>
        <begin position="1520"/>
        <end position="1542"/>
    </location>
</feature>
<gene>
    <name evidence="12" type="ORF">QR680_017563</name>
</gene>
<evidence type="ECO:0000256" key="5">
    <source>
        <dbReference type="ARBA" id="ARBA00022737"/>
    </source>
</evidence>
<organism evidence="12 13">
    <name type="scientific">Steinernema hermaphroditum</name>
    <dbReference type="NCBI Taxonomy" id="289476"/>
    <lineage>
        <taxon>Eukaryota</taxon>
        <taxon>Metazoa</taxon>
        <taxon>Ecdysozoa</taxon>
        <taxon>Nematoda</taxon>
        <taxon>Chromadorea</taxon>
        <taxon>Rhabditida</taxon>
        <taxon>Tylenchina</taxon>
        <taxon>Panagrolaimomorpha</taxon>
        <taxon>Strongyloidoidea</taxon>
        <taxon>Steinernematidae</taxon>
        <taxon>Steinernema</taxon>
    </lineage>
</organism>
<name>A0AA39LNW0_9BILA</name>
<keyword evidence="9 10" id="KW-0472">Membrane</keyword>
<feature type="transmembrane region" description="Helical" evidence="10">
    <location>
        <begin position="478"/>
        <end position="506"/>
    </location>
</feature>
<dbReference type="InterPro" id="IPR013525">
    <property type="entry name" value="ABC2_TM"/>
</dbReference>
<feature type="domain" description="ABC transporter" evidence="11">
    <location>
        <begin position="1678"/>
        <end position="1916"/>
    </location>
</feature>
<feature type="transmembrane region" description="Helical" evidence="10">
    <location>
        <begin position="21"/>
        <end position="46"/>
    </location>
</feature>
<dbReference type="PANTHER" id="PTHR19229:SF36">
    <property type="entry name" value="ATP-BINDING CASSETTE SUB-FAMILY A MEMBER 2"/>
    <property type="match status" value="1"/>
</dbReference>
<dbReference type="Proteomes" id="UP001175271">
    <property type="component" value="Unassembled WGS sequence"/>
</dbReference>
<feature type="transmembrane region" description="Helical" evidence="10">
    <location>
        <begin position="1605"/>
        <end position="1628"/>
    </location>
</feature>
<dbReference type="InterPro" id="IPR003593">
    <property type="entry name" value="AAA+_ATPase"/>
</dbReference>
<evidence type="ECO:0000256" key="4">
    <source>
        <dbReference type="ARBA" id="ARBA00022692"/>
    </source>
</evidence>
<feature type="transmembrane region" description="Helical" evidence="10">
    <location>
        <begin position="1409"/>
        <end position="1431"/>
    </location>
</feature>
<keyword evidence="8 10" id="KW-1133">Transmembrane helix</keyword>
<dbReference type="InterPro" id="IPR003439">
    <property type="entry name" value="ABC_transporter-like_ATP-bd"/>
</dbReference>
<dbReference type="GO" id="GO:0016887">
    <property type="term" value="F:ATP hydrolysis activity"/>
    <property type="evidence" value="ECO:0007669"/>
    <property type="project" value="InterPro"/>
</dbReference>
<keyword evidence="6" id="KW-0547">Nucleotide-binding</keyword>
<feature type="transmembrane region" description="Helical" evidence="10">
    <location>
        <begin position="434"/>
        <end position="457"/>
    </location>
</feature>
<reference evidence="12" key="1">
    <citation type="submission" date="2023-06" db="EMBL/GenBank/DDBJ databases">
        <title>Genomic analysis of the entomopathogenic nematode Steinernema hermaphroditum.</title>
        <authorList>
            <person name="Schwarz E.M."/>
            <person name="Heppert J.K."/>
            <person name="Baniya A."/>
            <person name="Schwartz H.T."/>
            <person name="Tan C.-H."/>
            <person name="Antoshechkin I."/>
            <person name="Sternberg P.W."/>
            <person name="Goodrich-Blair H."/>
            <person name="Dillman A.R."/>
        </authorList>
    </citation>
    <scope>NUCLEOTIDE SEQUENCE</scope>
    <source>
        <strain evidence="12">PS9179</strain>
        <tissue evidence="12">Whole animal</tissue>
    </source>
</reference>
<dbReference type="PANTHER" id="PTHR19229">
    <property type="entry name" value="ATP-BINDING CASSETTE TRANSPORTER SUBFAMILY A ABCA"/>
    <property type="match status" value="1"/>
</dbReference>
<keyword evidence="7" id="KW-0067">ATP-binding</keyword>
<dbReference type="InterPro" id="IPR017871">
    <property type="entry name" value="ABC_transporter-like_CS"/>
</dbReference>
<feature type="transmembrane region" description="Helical" evidence="10">
    <location>
        <begin position="544"/>
        <end position="562"/>
    </location>
</feature>
<dbReference type="Pfam" id="PF12698">
    <property type="entry name" value="ABC2_membrane_3"/>
    <property type="match status" value="2"/>
</dbReference>
<evidence type="ECO:0000256" key="9">
    <source>
        <dbReference type="ARBA" id="ARBA00023136"/>
    </source>
</evidence>
<protein>
    <recommendedName>
        <fullName evidence="11">ABC transporter domain-containing protein</fullName>
    </recommendedName>
</protein>
<dbReference type="PROSITE" id="PS00211">
    <property type="entry name" value="ABC_TRANSPORTER_1"/>
    <property type="match status" value="1"/>
</dbReference>
<comment type="subcellular location">
    <subcellularLocation>
        <location evidence="1">Membrane</location>
        <topology evidence="1">Multi-pass membrane protein</topology>
    </subcellularLocation>
</comment>
<dbReference type="InterPro" id="IPR027417">
    <property type="entry name" value="P-loop_NTPase"/>
</dbReference>
<keyword evidence="13" id="KW-1185">Reference proteome</keyword>
<feature type="transmembrane region" description="Helical" evidence="10">
    <location>
        <begin position="1451"/>
        <end position="1479"/>
    </location>
</feature>
<dbReference type="SUPFAM" id="SSF52540">
    <property type="entry name" value="P-loop containing nucleoside triphosphate hydrolases"/>
    <property type="match status" value="2"/>
</dbReference>
<evidence type="ECO:0000256" key="1">
    <source>
        <dbReference type="ARBA" id="ARBA00004141"/>
    </source>
</evidence>
<feature type="transmembrane region" description="Helical" evidence="10">
    <location>
        <begin position="1491"/>
        <end position="1514"/>
    </location>
</feature>
<sequence>MSFWRQLRVLLWKNFLLKRRKWLLTLIELFLPLTLSLILLVTRVLMPAPEQPFAETVQLAQPLPSAGLAILSTILCPNKPDWTLSKDGIPAYKNNKMMELLDIVNNLGDDGDSNWSLSKMNRFMELSREIDNNLHSNEMDIVKYMRLGKELILSWSSIEKILVNLKSASPHRQSDLSCDQSKSFNQSSVPIDYGAIIVNLMDMVVCGESDFANEASNKGSGVTTENDSNTMMKILKMMWQRGPKILYAPSGSKAVSDVIYRSANNSLTNELGNLPKLESFENWKIGKESLKDVLCIISRWLDDVNMDIFRGFPDESALEEFHNNAYSESVTVIAGIIFDVEGNQTRLPKRTTFTIRQNASLTRTTRAYRNLFNYPGPSTDRSYYEFGFLFIQDVIERAIVDVHANESIREPGSFIQFIPFPCYFKDQYLTEIEAVFSLAVVLSSLYSCALLVENIVVEKEKRLKDVMHSMGMNSTVLWTSWFITQFIISTIAFITLTALLCLGGVLTYSSPFFIFILLELFGVSVIFMTMLMTTLFSKAKMATACAGIIYFITFLPYIYVTVREISTSILLPSWIKILSSLSSTTALGLSMRYVLFEEMRGTGSRFDNIFSSPLGFSDGFCIFYGLIMLLVDSLVYLILMCYLDAVIPGHNGQAKPWYFPAEVCWNKLFADRRQILDEEEIADSQNKGLASECDNFEALSDAVCNTDPIIRIKGLYKQYKKGVRKYTVYDMNLNMYRNEIVVFLGHNGAGKTTTINMITGLTSMSAGSIQVNGMDVSSSGAYERSCGICPQFNVLWDRLTVLEHLQFYAHLKSNKPDSTEIRQEIDTIIKDLELEKKRNETVSSLSGGMKRRLSIAISFVAGSQAVILDEPTAGVDPYARRAIWDLILKYKEGRTIMISTHFMEEAELLADRIAMMADGQLKAVGSPLFLLKKFGGGYCITFLWSIEVHGKEVNIREKLVGSAKIFIERFGPCPVVMKKSHQECTYRLPNWENKQIINLLGALKSEENRKELRIDSYGLRDGSLENVFLKLGTSEYSESKNVEDGDSNNCDGGESDFDFPTIRKVSGAHLHWQRFLSQLKKRFWSVFRNWKTIASQLVLPALFVAVGMSVGLPSTLLDPYPGITQSTFQIANLSEVPGQRSTVFYENLANGISEKTCLTDEGCLSSDLLVTSLYNPSGLNAECTIDDVDSKWMDANYPQNRNPTNLQRRAEESMFANSCRYRRFYDASFSPRLNYFFLPSYIDKKKDPESYYLTCNCNTHGVGQHCMPAKQDNKDHIILKTNDDLYDLTGLDIQKYLISTRSLYPLRYGGFSFGANVSYVPEGYGVHRKDFVRLLAVRHVSKVWYDTTAYHSPSIFLNALNNDILRSAIRSRLNVSGNPGSYGIIVRNHPFKDTQNMPNKKNILQRNDVLIALFIVIAMAFVTSSFVFSLVHERATLSTHLELLDGMPGTLYWISNLVWHLLSYVLPALMSIVIIRLFNNPLYVASENFQGITLLLFLYGWACTPLVYLISYVFHDASTAFLVVLVGNLFISVSTVFTTYMLELVNTDLKSVYIEAASTYIQYVFLIFPGFALGQGILQLVLTTLEGEIAELLGGGGKVTSIFKFPFINANLIALALLGLLSFILTLLIDVLRHRIRRCQVKDPLPLEENLHDLDDDVISEKRRVMDAKHSHLSHDILQVCGVTKKFPLRKKMLNTSKTIVAVDHLCIGLRRGECFGLLGVNGAGKSTTFRMLASLDIPTSGVILLSGRRVHDQQSMLSVGYCPQFDALHDELTVREHLEFYANICGYRSEDVKRLVRWLMYKMNLTQYRNSLADDLSGGTKRKLATAIAIVDNPPLLLFDEPSTGMDPKSRRFLWNTIRSLNAAGKSIMLTSHSMEECEELCHRIAIMVNGRLQCLGSDQQLKSKYGSGYVVRLHMDKSASSDHRRIIKEAIFSQLTNATLTDGNIAYMQFELNGADIDLAKVFSTCETLLESSGSSATKMLSYSVAQVNLANLFVSLVRRQFESPDGRLKPYLDVQPCPVAPSPEAASSHP</sequence>
<evidence type="ECO:0000313" key="12">
    <source>
        <dbReference type="EMBL" id="KAK0404671.1"/>
    </source>
</evidence>
<dbReference type="FunFam" id="3.40.50.300:FF:000335">
    <property type="entry name" value="ATP binding cassette subfamily A member 5"/>
    <property type="match status" value="1"/>
</dbReference>
<dbReference type="GO" id="GO:0140359">
    <property type="term" value="F:ABC-type transporter activity"/>
    <property type="evidence" value="ECO:0007669"/>
    <property type="project" value="InterPro"/>
</dbReference>
<dbReference type="EMBL" id="JAUCMV010000004">
    <property type="protein sequence ID" value="KAK0404671.1"/>
    <property type="molecule type" value="Genomic_DNA"/>
</dbReference>